<name>A0A0A1ZM12_PROMR</name>
<dbReference type="GO" id="GO:0004527">
    <property type="term" value="F:exonuclease activity"/>
    <property type="evidence" value="ECO:0007669"/>
    <property type="project" value="UniProtKB-KW"/>
</dbReference>
<dbReference type="Pfam" id="PF00773">
    <property type="entry name" value="RNB"/>
    <property type="match status" value="1"/>
</dbReference>
<gene>
    <name evidence="6" type="ORF">EU93_1636</name>
</gene>
<evidence type="ECO:0000259" key="5">
    <source>
        <dbReference type="PROSITE" id="PS50126"/>
    </source>
</evidence>
<dbReference type="EMBL" id="JNAJ01000017">
    <property type="protein sequence ID" value="KGF90465.1"/>
    <property type="molecule type" value="Genomic_DNA"/>
</dbReference>
<dbReference type="SMART" id="SM00955">
    <property type="entry name" value="RNB"/>
    <property type="match status" value="1"/>
</dbReference>
<keyword evidence="4" id="KW-0175">Coiled coil</keyword>
<evidence type="ECO:0000256" key="2">
    <source>
        <dbReference type="ARBA" id="ARBA00022801"/>
    </source>
</evidence>
<dbReference type="InterPro" id="IPR003029">
    <property type="entry name" value="S1_domain"/>
</dbReference>
<accession>A0A0A1ZM12</accession>
<keyword evidence="2" id="KW-0378">Hydrolase</keyword>
<dbReference type="AlphaFoldDB" id="A0A0A1ZM12"/>
<evidence type="ECO:0000256" key="3">
    <source>
        <dbReference type="ARBA" id="ARBA00022839"/>
    </source>
</evidence>
<comment type="caution">
    <text evidence="6">The sequence shown here is derived from an EMBL/GenBank/DDBJ whole genome shotgun (WGS) entry which is preliminary data.</text>
</comment>
<dbReference type="Proteomes" id="UP000030491">
    <property type="component" value="Unassembled WGS sequence"/>
</dbReference>
<proteinExistence type="predicted"/>
<dbReference type="OrthoDB" id="9764149at2"/>
<sequence>MFTTSLIIDNLNQSEGLEYKKLCRSLKITKKSDKDKLDIALKALEKLEIINKNENNEYNYIKDSDHIVAKIRCSSKGYCFAVRENNKEDIYIKENLLNYAWNGDKVLVRIIKEGYRRRSPEGIVDCILERSNQILLSKVETINDDVYAIPIDDRILSKIKLPKEDKKYTFKQENKNIVKVEIDRFPIGQEEGIGHVIKELPLNNNEELDTDFVLSKSNILKLNNNNVIETKKIENRKRIDLSNKNSYLFKSWNSDNSPILPMIQIDQGKDDISTKLWIHTNNLAEIIDLNSKKSLEIFFNSFESLPLLNNWQNYLCEKIRHVSEFRLGEKNKAISLCLYLNCDNEITEWSFHLTLVKCSLIVGSEHTDALLSRKSKTRITSRILKPIKPYIKDLDKILEISKSFRQRHLLNGKVEIPTPLNKIESLDEFFIHNPAENSKVYFEPLTKEDCQTYLSPILHEGNLIWFKHANKYGLNSAGYILKGLDYINANEIIKYSDFIGNDVQLNEDGNLSFSQLIKLCDDDNKKRILHKLLINEFKENEVSLISKESDHEESEKQFISPWTTPGYDFMNLINQYCIFNMIINGKKSKRNNINEINIMESNSWKLVNWDIFSASTSKNIDTLFNKFVIDKLNEYKNKVNQYKTNMISLKKVRKAEKLISNTYSGFIMAVQSYGFFVEISDLNVEGLVHVSTLNNDWYEYRSRQNLLIGRKSKKSYKVGDEIEIKIIKVDILKYQIDLELT</sequence>
<keyword evidence="1" id="KW-0540">Nuclease</keyword>
<keyword evidence="3" id="KW-0269">Exonuclease</keyword>
<dbReference type="Pfam" id="PF08206">
    <property type="entry name" value="OB_RNB"/>
    <property type="match status" value="1"/>
</dbReference>
<organism evidence="6 7">
    <name type="scientific">Prochlorococcus marinus str. MIT 9116</name>
    <dbReference type="NCBI Taxonomy" id="167544"/>
    <lineage>
        <taxon>Bacteria</taxon>
        <taxon>Bacillati</taxon>
        <taxon>Cyanobacteriota</taxon>
        <taxon>Cyanophyceae</taxon>
        <taxon>Synechococcales</taxon>
        <taxon>Prochlorococcaceae</taxon>
        <taxon>Prochlorococcus</taxon>
    </lineage>
</organism>
<feature type="coiled-coil region" evidence="4">
    <location>
        <begin position="625"/>
        <end position="652"/>
    </location>
</feature>
<dbReference type="InterPro" id="IPR012340">
    <property type="entry name" value="NA-bd_OB-fold"/>
</dbReference>
<dbReference type="GO" id="GO:0003723">
    <property type="term" value="F:RNA binding"/>
    <property type="evidence" value="ECO:0007669"/>
    <property type="project" value="InterPro"/>
</dbReference>
<dbReference type="CDD" id="cd04471">
    <property type="entry name" value="S1_RNase_R"/>
    <property type="match status" value="1"/>
</dbReference>
<protein>
    <submittedName>
        <fullName evidence="6">3'-to-5' exoribonuclease RNase R</fullName>
    </submittedName>
</protein>
<evidence type="ECO:0000256" key="4">
    <source>
        <dbReference type="SAM" id="Coils"/>
    </source>
</evidence>
<evidence type="ECO:0000313" key="7">
    <source>
        <dbReference type="Proteomes" id="UP000030491"/>
    </source>
</evidence>
<dbReference type="SMART" id="SM00316">
    <property type="entry name" value="S1"/>
    <property type="match status" value="1"/>
</dbReference>
<dbReference type="Gene3D" id="2.40.50.140">
    <property type="entry name" value="Nucleic acid-binding proteins"/>
    <property type="match status" value="2"/>
</dbReference>
<evidence type="ECO:0000256" key="1">
    <source>
        <dbReference type="ARBA" id="ARBA00022722"/>
    </source>
</evidence>
<dbReference type="InterPro" id="IPR013223">
    <property type="entry name" value="RNase_B_OB_dom"/>
</dbReference>
<feature type="domain" description="S1 motif" evidence="5">
    <location>
        <begin position="660"/>
        <end position="741"/>
    </location>
</feature>
<dbReference type="InterPro" id="IPR001900">
    <property type="entry name" value="RNase_II/R"/>
</dbReference>
<evidence type="ECO:0000313" key="6">
    <source>
        <dbReference type="EMBL" id="KGF90465.1"/>
    </source>
</evidence>
<dbReference type="Pfam" id="PF00575">
    <property type="entry name" value="S1"/>
    <property type="match status" value="1"/>
</dbReference>
<dbReference type="SUPFAM" id="SSF50249">
    <property type="entry name" value="Nucleic acid-binding proteins"/>
    <property type="match status" value="3"/>
</dbReference>
<dbReference type="RefSeq" id="WP_032514414.1">
    <property type="nucleotide sequence ID" value="NZ_JNAJ01000017.1"/>
</dbReference>
<dbReference type="GO" id="GO:0004540">
    <property type="term" value="F:RNA nuclease activity"/>
    <property type="evidence" value="ECO:0007669"/>
    <property type="project" value="InterPro"/>
</dbReference>
<reference evidence="7" key="1">
    <citation type="journal article" date="2014" name="Sci. Data">
        <title>Genomes of diverse isolates of the marine cyanobacterium Prochlorococcus.</title>
        <authorList>
            <person name="Biller S."/>
            <person name="Berube P."/>
            <person name="Thompson J."/>
            <person name="Kelly L."/>
            <person name="Roggensack S."/>
            <person name="Awad L."/>
            <person name="Roache-Johnson K."/>
            <person name="Ding H."/>
            <person name="Giovannoni S.J."/>
            <person name="Moore L.R."/>
            <person name="Chisholm S.W."/>
        </authorList>
    </citation>
    <scope>NUCLEOTIDE SEQUENCE [LARGE SCALE GENOMIC DNA]</scope>
</reference>
<dbReference type="PROSITE" id="PS50126">
    <property type="entry name" value="S1"/>
    <property type="match status" value="1"/>
</dbReference>